<evidence type="ECO:0000259" key="4">
    <source>
        <dbReference type="SMART" id="SM00892"/>
    </source>
</evidence>
<dbReference type="RefSeq" id="WP_123816101.1">
    <property type="nucleotide sequence ID" value="NZ_RKQZ01000001.1"/>
</dbReference>
<dbReference type="InterPro" id="IPR020821">
    <property type="entry name" value="ENPP1-3/EXOG-like_nuc-like"/>
</dbReference>
<evidence type="ECO:0000256" key="1">
    <source>
        <dbReference type="PIRSR" id="PIRSR640255-1"/>
    </source>
</evidence>
<accession>A0A3N4YSV5</accession>
<dbReference type="InterPro" id="IPR044929">
    <property type="entry name" value="DNA/RNA_non-sp_Endonuclease_sf"/>
</dbReference>
<name>A0A3N4YSV5_9MICO</name>
<sequence>MSAVTGYDAEFIGPGGLAVPLPVPAQETRRLDYTHFTVLLDPARRLASLTACVIDGGKLVELPRTGSWRLDVRVPPGEQAGNGLYENNPLDRGHLVRRLDPVWGDLAAAEQANRDTFTFTNAAPQVGTFNQSKDLWNGLEDHVLEYAGSHDHRIVVFTGPVLDDDDPVYRDVAIPRMFWKVVAWASADDGEDALLHAAAFVLDQTPQLDEADLEAITAQALARDRVPPLGPFRTYQVPVVDVGSLTSIDLGPLLTADVLGIAPRPPSGGEPGEILVQRVPQARRWSELTVREQIHLRAGS</sequence>
<dbReference type="GO" id="GO:0046872">
    <property type="term" value="F:metal ion binding"/>
    <property type="evidence" value="ECO:0007669"/>
    <property type="project" value="UniProtKB-KW"/>
</dbReference>
<keyword evidence="2" id="KW-0479">Metal-binding</keyword>
<dbReference type="GO" id="GO:0004519">
    <property type="term" value="F:endonuclease activity"/>
    <property type="evidence" value="ECO:0007669"/>
    <property type="project" value="UniProtKB-KW"/>
</dbReference>
<evidence type="ECO:0000313" key="5">
    <source>
        <dbReference type="EMBL" id="RPF23307.1"/>
    </source>
</evidence>
<dbReference type="Gene3D" id="3.40.570.10">
    <property type="entry name" value="Extracellular Endonuclease, subunit A"/>
    <property type="match status" value="1"/>
</dbReference>
<feature type="active site" description="Proton acceptor" evidence="1">
    <location>
        <position position="94"/>
    </location>
</feature>
<feature type="domain" description="DNA/RNA non-specific endonuclease/pyrophosphatase/phosphodiesterase" evidence="4">
    <location>
        <begin position="32"/>
        <end position="257"/>
    </location>
</feature>
<dbReference type="CDD" id="cd00091">
    <property type="entry name" value="NUC"/>
    <property type="match status" value="1"/>
</dbReference>
<dbReference type="SMART" id="SM00477">
    <property type="entry name" value="NUC"/>
    <property type="match status" value="1"/>
</dbReference>
<dbReference type="OrthoDB" id="104542at2"/>
<dbReference type="SMART" id="SM00892">
    <property type="entry name" value="Endonuclease_NS"/>
    <property type="match status" value="1"/>
</dbReference>
<organism evidence="5 6">
    <name type="scientific">Myceligenerans xiligouense</name>
    <dbReference type="NCBI Taxonomy" id="253184"/>
    <lineage>
        <taxon>Bacteria</taxon>
        <taxon>Bacillati</taxon>
        <taxon>Actinomycetota</taxon>
        <taxon>Actinomycetes</taxon>
        <taxon>Micrococcales</taxon>
        <taxon>Promicromonosporaceae</taxon>
        <taxon>Myceligenerans</taxon>
    </lineage>
</organism>
<dbReference type="InterPro" id="IPR044925">
    <property type="entry name" value="His-Me_finger_sf"/>
</dbReference>
<dbReference type="EMBL" id="RKQZ01000001">
    <property type="protein sequence ID" value="RPF23307.1"/>
    <property type="molecule type" value="Genomic_DNA"/>
</dbReference>
<dbReference type="InterPro" id="IPR040255">
    <property type="entry name" value="Non-specific_endonuclease"/>
</dbReference>
<keyword evidence="6" id="KW-1185">Reference proteome</keyword>
<evidence type="ECO:0000313" key="6">
    <source>
        <dbReference type="Proteomes" id="UP000280501"/>
    </source>
</evidence>
<gene>
    <name evidence="5" type="ORF">EDD34_3992</name>
</gene>
<evidence type="ECO:0000256" key="2">
    <source>
        <dbReference type="PIRSR" id="PIRSR640255-2"/>
    </source>
</evidence>
<dbReference type="PANTHER" id="PTHR13966:SF5">
    <property type="entry name" value="ENDONUCLEASE G, MITOCHONDRIAL"/>
    <property type="match status" value="1"/>
</dbReference>
<keyword evidence="5" id="KW-0540">Nuclease</keyword>
<dbReference type="Pfam" id="PF01223">
    <property type="entry name" value="Endonuclease_NS"/>
    <property type="match status" value="1"/>
</dbReference>
<comment type="caution">
    <text evidence="5">The sequence shown here is derived from an EMBL/GenBank/DDBJ whole genome shotgun (WGS) entry which is preliminary data.</text>
</comment>
<dbReference type="AlphaFoldDB" id="A0A3N4YSV5"/>
<evidence type="ECO:0000259" key="3">
    <source>
        <dbReference type="SMART" id="SM00477"/>
    </source>
</evidence>
<dbReference type="InterPro" id="IPR001604">
    <property type="entry name" value="Endo_G_ENPP1-like_dom"/>
</dbReference>
<dbReference type="Proteomes" id="UP000280501">
    <property type="component" value="Unassembled WGS sequence"/>
</dbReference>
<reference evidence="5 6" key="1">
    <citation type="submission" date="2018-11" db="EMBL/GenBank/DDBJ databases">
        <title>Sequencing the genomes of 1000 actinobacteria strains.</title>
        <authorList>
            <person name="Klenk H.-P."/>
        </authorList>
    </citation>
    <scope>NUCLEOTIDE SEQUENCE [LARGE SCALE GENOMIC DNA]</scope>
    <source>
        <strain evidence="5 6">DSM 15700</strain>
    </source>
</reference>
<dbReference type="GO" id="GO:0016787">
    <property type="term" value="F:hydrolase activity"/>
    <property type="evidence" value="ECO:0007669"/>
    <property type="project" value="InterPro"/>
</dbReference>
<feature type="binding site" evidence="2">
    <location>
        <position position="130"/>
    </location>
    <ligand>
        <name>Mg(2+)</name>
        <dbReference type="ChEBI" id="CHEBI:18420"/>
        <note>catalytic</note>
    </ligand>
</feature>
<dbReference type="GO" id="GO:0003676">
    <property type="term" value="F:nucleic acid binding"/>
    <property type="evidence" value="ECO:0007669"/>
    <property type="project" value="InterPro"/>
</dbReference>
<keyword evidence="5" id="KW-0378">Hydrolase</keyword>
<proteinExistence type="predicted"/>
<protein>
    <submittedName>
        <fullName evidence="5">Endonuclease G</fullName>
    </submittedName>
</protein>
<keyword evidence="5" id="KW-0255">Endonuclease</keyword>
<dbReference type="PANTHER" id="PTHR13966">
    <property type="entry name" value="ENDONUCLEASE RELATED"/>
    <property type="match status" value="1"/>
</dbReference>
<feature type="domain" description="ENPP1-3/EXOG-like endonuclease/phosphodiesterase" evidence="3">
    <location>
        <begin position="33"/>
        <end position="228"/>
    </location>
</feature>
<dbReference type="SUPFAM" id="SSF54060">
    <property type="entry name" value="His-Me finger endonucleases"/>
    <property type="match status" value="1"/>
</dbReference>